<accession>A0A6P2CHH2</accession>
<evidence type="ECO:0000313" key="2">
    <source>
        <dbReference type="Proteomes" id="UP000471120"/>
    </source>
</evidence>
<dbReference type="Proteomes" id="UP000471120">
    <property type="component" value="Unassembled WGS sequence"/>
</dbReference>
<dbReference type="PANTHER" id="PTHR48098">
    <property type="entry name" value="ENTEROCHELIN ESTERASE-RELATED"/>
    <property type="match status" value="1"/>
</dbReference>
<protein>
    <submittedName>
        <fullName evidence="1">Esterase family protein</fullName>
    </submittedName>
</protein>
<dbReference type="Pfam" id="PF00756">
    <property type="entry name" value="Esterase"/>
    <property type="match status" value="1"/>
</dbReference>
<dbReference type="SUPFAM" id="SSF53474">
    <property type="entry name" value="alpha/beta-Hydrolases"/>
    <property type="match status" value="1"/>
</dbReference>
<dbReference type="Gene3D" id="3.40.50.1820">
    <property type="entry name" value="alpha/beta hydrolase"/>
    <property type="match status" value="1"/>
</dbReference>
<proteinExistence type="predicted"/>
<name>A0A6P2CHH2_9NOCA</name>
<dbReference type="InterPro" id="IPR050583">
    <property type="entry name" value="Mycobacterial_A85_antigen"/>
</dbReference>
<reference evidence="1 2" key="1">
    <citation type="submission" date="2018-07" db="EMBL/GenBank/DDBJ databases">
        <title>Genome sequence of Rhodococcus rhodnii ATCC 35071 from Rhodnius prolixus.</title>
        <authorList>
            <person name="Patel V."/>
            <person name="Vogel K.J."/>
        </authorList>
    </citation>
    <scope>NUCLEOTIDE SEQUENCE [LARGE SCALE GENOMIC DNA]</scope>
    <source>
        <strain evidence="1 2">ATCC 35071</strain>
    </source>
</reference>
<dbReference type="PANTHER" id="PTHR48098:SF1">
    <property type="entry name" value="DIACYLGLYCEROL ACYLTRANSFERASE_MYCOLYLTRANSFERASE AG85A"/>
    <property type="match status" value="1"/>
</dbReference>
<dbReference type="InterPro" id="IPR000801">
    <property type="entry name" value="Esterase-like"/>
</dbReference>
<evidence type="ECO:0000313" key="1">
    <source>
        <dbReference type="EMBL" id="TXG91802.1"/>
    </source>
</evidence>
<organism evidence="1 2">
    <name type="scientific">Rhodococcus rhodnii</name>
    <dbReference type="NCBI Taxonomy" id="38312"/>
    <lineage>
        <taxon>Bacteria</taxon>
        <taxon>Bacillati</taxon>
        <taxon>Actinomycetota</taxon>
        <taxon>Actinomycetes</taxon>
        <taxon>Mycobacteriales</taxon>
        <taxon>Nocardiaceae</taxon>
        <taxon>Rhodococcus</taxon>
    </lineage>
</organism>
<dbReference type="RefSeq" id="WP_010838571.1">
    <property type="nucleotide sequence ID" value="NZ_QRCM01000001.1"/>
</dbReference>
<comment type="caution">
    <text evidence="1">The sequence shown here is derived from an EMBL/GenBank/DDBJ whole genome shotgun (WGS) entry which is preliminary data.</text>
</comment>
<dbReference type="InterPro" id="IPR029058">
    <property type="entry name" value="AB_hydrolase_fold"/>
</dbReference>
<gene>
    <name evidence="1" type="ORF">DW322_18455</name>
</gene>
<dbReference type="AlphaFoldDB" id="A0A6P2CHH2"/>
<sequence>MVLRRARTLILGIVATLLTGFFTVLGTGAVAHADSTLTYVHSPSMNKTIPVKVLRAAGGGPAPTLYLLDGLRAPDNDNGWLINTDVEVFFADKHVNVAIPFGGGGSFYTDWQRDDPHLGRQMWETFLTRELPGVMAAEFGSDGVNNAIAGLSMSGTSALTLAAKHPDMYNAVASFSGYPTAATPGFAQGIQLSVAEMGGNPFNMWGVWPAGRWLANDPLANVGNLRGKGVYISAGGGSPTSDPSVNPLSAEFDPVWFAQMVPLEMASGISSGLFVPAAQAAGARVQTHISADGIHWWNYWQDRLKEAWFGTLAPSLGV</sequence>
<dbReference type="GO" id="GO:0016747">
    <property type="term" value="F:acyltransferase activity, transferring groups other than amino-acyl groups"/>
    <property type="evidence" value="ECO:0007669"/>
    <property type="project" value="TreeGrafter"/>
</dbReference>
<dbReference type="EMBL" id="QRCM01000001">
    <property type="protein sequence ID" value="TXG91802.1"/>
    <property type="molecule type" value="Genomic_DNA"/>
</dbReference>